<comment type="subcellular location">
    <subcellularLocation>
        <location evidence="1">Membrane</location>
    </subcellularLocation>
</comment>
<dbReference type="GO" id="GO:0038023">
    <property type="term" value="F:signaling receptor activity"/>
    <property type="evidence" value="ECO:0007669"/>
    <property type="project" value="TreeGrafter"/>
</dbReference>
<evidence type="ECO:0000256" key="3">
    <source>
        <dbReference type="ARBA" id="ARBA00022729"/>
    </source>
</evidence>
<dbReference type="GO" id="GO:0005886">
    <property type="term" value="C:plasma membrane"/>
    <property type="evidence" value="ECO:0007669"/>
    <property type="project" value="TreeGrafter"/>
</dbReference>
<evidence type="ECO:0000256" key="5">
    <source>
        <dbReference type="ARBA" id="ARBA00023136"/>
    </source>
</evidence>
<dbReference type="PANTHER" id="PTHR24365:SF541">
    <property type="entry name" value="PROTEIN TOLL-RELATED"/>
    <property type="match status" value="1"/>
</dbReference>
<keyword evidence="9" id="KW-1185">Reference proteome</keyword>
<dbReference type="AlphaFoldDB" id="A0A8B6EB18"/>
<dbReference type="PRINTS" id="PR01537">
    <property type="entry name" value="INTRLKN1R1F"/>
</dbReference>
<dbReference type="OrthoDB" id="9982425at2759"/>
<name>A0A8B6EB18_MYTGA</name>
<dbReference type="Gene3D" id="3.40.50.10140">
    <property type="entry name" value="Toll/interleukin-1 receptor homology (TIR) domain"/>
    <property type="match status" value="1"/>
</dbReference>
<comment type="caution">
    <text evidence="8">The sequence shown here is derived from an EMBL/GenBank/DDBJ whole genome shotgun (WGS) entry which is preliminary data.</text>
</comment>
<evidence type="ECO:0000256" key="2">
    <source>
        <dbReference type="ARBA" id="ARBA00022692"/>
    </source>
</evidence>
<dbReference type="InterPro" id="IPR035897">
    <property type="entry name" value="Toll_tir_struct_dom_sf"/>
</dbReference>
<evidence type="ECO:0000256" key="1">
    <source>
        <dbReference type="ARBA" id="ARBA00004370"/>
    </source>
</evidence>
<dbReference type="EMBL" id="UYJE01004802">
    <property type="protein sequence ID" value="VDI31459.1"/>
    <property type="molecule type" value="Genomic_DNA"/>
</dbReference>
<accession>A0A8B6EB18</accession>
<gene>
    <name evidence="8" type="ORF">MGAL_10B013070</name>
</gene>
<dbReference type="SUPFAM" id="SSF52200">
    <property type="entry name" value="Toll/Interleukin receptor TIR domain"/>
    <property type="match status" value="1"/>
</dbReference>
<feature type="domain" description="TIR" evidence="7">
    <location>
        <begin position="95"/>
        <end position="191"/>
    </location>
</feature>
<proteinExistence type="predicted"/>
<dbReference type="GO" id="GO:0007165">
    <property type="term" value="P:signal transduction"/>
    <property type="evidence" value="ECO:0007669"/>
    <property type="project" value="InterPro"/>
</dbReference>
<dbReference type="PANTHER" id="PTHR24365">
    <property type="entry name" value="TOLL-LIKE RECEPTOR"/>
    <property type="match status" value="1"/>
</dbReference>
<keyword evidence="2 6" id="KW-0812">Transmembrane</keyword>
<evidence type="ECO:0000256" key="4">
    <source>
        <dbReference type="ARBA" id="ARBA00022989"/>
    </source>
</evidence>
<dbReference type="PROSITE" id="PS50104">
    <property type="entry name" value="TIR"/>
    <property type="match status" value="1"/>
</dbReference>
<evidence type="ECO:0000259" key="7">
    <source>
        <dbReference type="PROSITE" id="PS50104"/>
    </source>
</evidence>
<evidence type="ECO:0000256" key="6">
    <source>
        <dbReference type="SAM" id="Phobius"/>
    </source>
</evidence>
<keyword evidence="3" id="KW-0732">Signal</keyword>
<keyword evidence="4 6" id="KW-1133">Transmembrane helix</keyword>
<organism evidence="8 9">
    <name type="scientific">Mytilus galloprovincialis</name>
    <name type="common">Mediterranean mussel</name>
    <dbReference type="NCBI Taxonomy" id="29158"/>
    <lineage>
        <taxon>Eukaryota</taxon>
        <taxon>Metazoa</taxon>
        <taxon>Spiralia</taxon>
        <taxon>Lophotrochozoa</taxon>
        <taxon>Mollusca</taxon>
        <taxon>Bivalvia</taxon>
        <taxon>Autobranchia</taxon>
        <taxon>Pteriomorphia</taxon>
        <taxon>Mytilida</taxon>
        <taxon>Mytiloidea</taxon>
        <taxon>Mytilidae</taxon>
        <taxon>Mytilinae</taxon>
        <taxon>Mytilus</taxon>
    </lineage>
</organism>
<keyword evidence="5 6" id="KW-0472">Membrane</keyword>
<feature type="transmembrane region" description="Helical" evidence="6">
    <location>
        <begin position="40"/>
        <end position="64"/>
    </location>
</feature>
<dbReference type="Proteomes" id="UP000596742">
    <property type="component" value="Unassembled WGS sequence"/>
</dbReference>
<evidence type="ECO:0000313" key="9">
    <source>
        <dbReference type="Proteomes" id="UP000596742"/>
    </source>
</evidence>
<protein>
    <recommendedName>
        <fullName evidence="7">TIR domain-containing protein</fullName>
    </recommendedName>
</protein>
<dbReference type="InterPro" id="IPR000157">
    <property type="entry name" value="TIR_dom"/>
</dbReference>
<dbReference type="Pfam" id="PF01582">
    <property type="entry name" value="TIR"/>
    <property type="match status" value="1"/>
</dbReference>
<evidence type="ECO:0000313" key="8">
    <source>
        <dbReference type="EMBL" id="VDI31459.1"/>
    </source>
</evidence>
<reference evidence="8" key="1">
    <citation type="submission" date="2018-11" db="EMBL/GenBank/DDBJ databases">
        <authorList>
            <person name="Alioto T."/>
            <person name="Alioto T."/>
        </authorList>
    </citation>
    <scope>NUCLEOTIDE SEQUENCE</scope>
</reference>
<sequence length="191" mass="22547">MSKKRKILNKRNTSCLTSHGIPETLRGFTRSYEELQKTSYSALISGIVASLAVFLFVLIWGIAFRNRWRLRYMYYMVKNKYQVQNKGKPDDANQYEYDAFISYENKDRVFVHEKLLHCLEQEAGLKLCIHKRDFLPGNDIAANITSAIHNSRKVVIVMSHIIIWIRIGVCLNTTWQKWKAFIPEIRKTYYF</sequence>